<organism evidence="1 2">
    <name type="scientific">Panagrellus redivivus</name>
    <name type="common">Microworm</name>
    <dbReference type="NCBI Taxonomy" id="6233"/>
    <lineage>
        <taxon>Eukaryota</taxon>
        <taxon>Metazoa</taxon>
        <taxon>Ecdysozoa</taxon>
        <taxon>Nematoda</taxon>
        <taxon>Chromadorea</taxon>
        <taxon>Rhabditida</taxon>
        <taxon>Tylenchina</taxon>
        <taxon>Panagrolaimomorpha</taxon>
        <taxon>Panagrolaimoidea</taxon>
        <taxon>Panagrolaimidae</taxon>
        <taxon>Panagrellus</taxon>
    </lineage>
</organism>
<proteinExistence type="predicted"/>
<evidence type="ECO:0000313" key="1">
    <source>
        <dbReference type="Proteomes" id="UP000492821"/>
    </source>
</evidence>
<reference evidence="2" key="2">
    <citation type="submission" date="2020-10" db="UniProtKB">
        <authorList>
            <consortium name="WormBaseParasite"/>
        </authorList>
    </citation>
    <scope>IDENTIFICATION</scope>
</reference>
<reference evidence="1" key="1">
    <citation type="journal article" date="2013" name="Genetics">
        <title>The draft genome and transcriptome of Panagrellus redivivus are shaped by the harsh demands of a free-living lifestyle.</title>
        <authorList>
            <person name="Srinivasan J."/>
            <person name="Dillman A.R."/>
            <person name="Macchietto M.G."/>
            <person name="Heikkinen L."/>
            <person name="Lakso M."/>
            <person name="Fracchia K.M."/>
            <person name="Antoshechkin I."/>
            <person name="Mortazavi A."/>
            <person name="Wong G."/>
            <person name="Sternberg P.W."/>
        </authorList>
    </citation>
    <scope>NUCLEOTIDE SEQUENCE [LARGE SCALE GENOMIC DNA]</scope>
    <source>
        <strain evidence="1">MT8872</strain>
    </source>
</reference>
<name>A0A7E4ULL0_PANRE</name>
<dbReference type="AlphaFoldDB" id="A0A7E4ULL0"/>
<keyword evidence="1" id="KW-1185">Reference proteome</keyword>
<protein>
    <submittedName>
        <fullName evidence="2">FTH domain-containing protein</fullName>
    </submittedName>
</protein>
<dbReference type="Proteomes" id="UP000492821">
    <property type="component" value="Unassembled WGS sequence"/>
</dbReference>
<dbReference type="WBParaSite" id="Pan_g10206.t1">
    <property type="protein sequence ID" value="Pan_g10206.t1"/>
    <property type="gene ID" value="Pan_g10206"/>
</dbReference>
<evidence type="ECO:0000313" key="2">
    <source>
        <dbReference type="WBParaSite" id="Pan_g10206.t1"/>
    </source>
</evidence>
<accession>A0A7E4ULL0</accession>
<sequence length="275" mass="32385">MPYPLAKLAYGLRCRLHDLATKVERYKLQTAAGNPSICPPVEIMQTTYSVRLCYKDNTVQIPLHLNVGEDYPAYVAFEIELQYFDLQNLASAPLDHWYFEKSLRILDCQLSKAFFEKVSTLVIGNNINQIVLRNSPNGYILKMSHLLTVFPNLNRIWVNQVPFYDTWMTELLEYGQHCITNLRLFMTMEQFKHLSTDDLITFLQAQQNGFHLTLYHSARHTPHFPGLSQFPKYELAYEYEMDDSVRNKSLERHKQDKVLQILRHGEYRNARVWFL</sequence>